<dbReference type="OrthoDB" id="9930162at2"/>
<dbReference type="AlphaFoldDB" id="A0A844B0N9"/>
<feature type="transmembrane region" description="Helical" evidence="1">
    <location>
        <begin position="6"/>
        <end position="26"/>
    </location>
</feature>
<evidence type="ECO:0000256" key="1">
    <source>
        <dbReference type="SAM" id="Phobius"/>
    </source>
</evidence>
<dbReference type="Proteomes" id="UP000487350">
    <property type="component" value="Unassembled WGS sequence"/>
</dbReference>
<evidence type="ECO:0000313" key="3">
    <source>
        <dbReference type="Proteomes" id="UP000487350"/>
    </source>
</evidence>
<feature type="transmembrane region" description="Helical" evidence="1">
    <location>
        <begin position="61"/>
        <end position="86"/>
    </location>
</feature>
<feature type="transmembrane region" description="Helical" evidence="1">
    <location>
        <begin position="38"/>
        <end position="55"/>
    </location>
</feature>
<evidence type="ECO:0000313" key="2">
    <source>
        <dbReference type="EMBL" id="MRD48278.1"/>
    </source>
</evidence>
<organism evidence="2 3">
    <name type="scientific">Caenimonas koreensis DSM 17982</name>
    <dbReference type="NCBI Taxonomy" id="1121255"/>
    <lineage>
        <taxon>Bacteria</taxon>
        <taxon>Pseudomonadati</taxon>
        <taxon>Pseudomonadota</taxon>
        <taxon>Betaproteobacteria</taxon>
        <taxon>Burkholderiales</taxon>
        <taxon>Comamonadaceae</taxon>
        <taxon>Caenimonas</taxon>
    </lineage>
</organism>
<accession>A0A844B0N9</accession>
<protein>
    <submittedName>
        <fullName evidence="2">Uncharacterized protein</fullName>
    </submittedName>
</protein>
<name>A0A844B0N9_9BURK</name>
<dbReference type="RefSeq" id="WP_153585605.1">
    <property type="nucleotide sequence ID" value="NZ_WJBU01000012.1"/>
</dbReference>
<reference evidence="2 3" key="1">
    <citation type="submission" date="2019-11" db="EMBL/GenBank/DDBJ databases">
        <title>Caenimonas koreensis gen. nov., sp. nov., isolated from activated sludge.</title>
        <authorList>
            <person name="Seung H.R."/>
        </authorList>
    </citation>
    <scope>NUCLEOTIDE SEQUENCE [LARGE SCALE GENOMIC DNA]</scope>
    <source>
        <strain evidence="2 3">EMB320</strain>
    </source>
</reference>
<keyword evidence="1" id="KW-0812">Transmembrane</keyword>
<keyword evidence="1" id="KW-1133">Transmembrane helix</keyword>
<keyword evidence="3" id="KW-1185">Reference proteome</keyword>
<gene>
    <name evidence="2" type="ORF">GHT07_13390</name>
</gene>
<sequence>MGQRLFIYVAVAISLGVISPEIARVFDLTVTHDHSGLFYWWFIGAPAVVDRLVGVGDDMRLVLWSATFSVMYLCLFAAVSVAMGAVQTFLHRNDDRSKAFDAAATQFTQHDW</sequence>
<proteinExistence type="predicted"/>
<dbReference type="EMBL" id="WJBU01000012">
    <property type="protein sequence ID" value="MRD48278.1"/>
    <property type="molecule type" value="Genomic_DNA"/>
</dbReference>
<keyword evidence="1" id="KW-0472">Membrane</keyword>
<comment type="caution">
    <text evidence="2">The sequence shown here is derived from an EMBL/GenBank/DDBJ whole genome shotgun (WGS) entry which is preliminary data.</text>
</comment>